<dbReference type="EMBL" id="MTKO01000034">
    <property type="protein sequence ID" value="RWX47440.1"/>
    <property type="molecule type" value="Genomic_DNA"/>
</dbReference>
<feature type="domain" description="DUF4139" evidence="2">
    <location>
        <begin position="192"/>
        <end position="485"/>
    </location>
</feature>
<feature type="chain" id="PRO_5019539765" description="DUF4139 domain-containing protein" evidence="1">
    <location>
        <begin position="21"/>
        <end position="485"/>
    </location>
</feature>
<sequence>MIHTMCLCLLILLPLSIASAMPEQVENAEKNSEEIVSSLADQTSVAVTIYNQDLALVRDARKISLKPGQQTLAFREVSAKIRPQTALLAAPGLRVLEQNFEYDLLTPQSLLEKYVGQQVLLVKSHPTTGEETKQEATVLSSGSGTVLRVGDHIESGIPGRLIFPAVPENLRDRPTLTMLVDSKNSEPQPVVLSYLTGGLSWQADYVAELGPDDTSLDLNGWVTLKNESGATYENALLKLVAGDVNRVQERMQPRMMARGAVLAESLAMDTGMAEESMFEYHLYTLGRPTTIKEKQSKQVALMQADGVQVKKEFVLNGQNYYYSNKAGDLGKKMKVGVFVELKNSKEAGIGQPLPAGIMRVYKKDSSGSLQFVGEDRIDHTPENETIRLKLGDAFDVTADKKQTDFKKLSGFSRYNYVFESAFEMVLKNAKDEAVTVQVQEPLPGDWEMVEESAPHVKESASAAVWRIKVEAKSSTVLTWRVKVKY</sequence>
<protein>
    <recommendedName>
        <fullName evidence="2">DUF4139 domain-containing protein</fullName>
    </recommendedName>
</protein>
<dbReference type="Pfam" id="PF13598">
    <property type="entry name" value="DUF4139"/>
    <property type="match status" value="1"/>
</dbReference>
<evidence type="ECO:0000259" key="2">
    <source>
        <dbReference type="Pfam" id="PF13598"/>
    </source>
</evidence>
<keyword evidence="1" id="KW-0732">Signal</keyword>
<organism evidence="3 4">
    <name type="scientific">Candidatus Electrothrix aarhusensis</name>
    <dbReference type="NCBI Taxonomy" id="1859131"/>
    <lineage>
        <taxon>Bacteria</taxon>
        <taxon>Pseudomonadati</taxon>
        <taxon>Thermodesulfobacteriota</taxon>
        <taxon>Desulfobulbia</taxon>
        <taxon>Desulfobulbales</taxon>
        <taxon>Desulfobulbaceae</taxon>
        <taxon>Candidatus Electrothrix</taxon>
    </lineage>
</organism>
<comment type="caution">
    <text evidence="3">The sequence shown here is derived from an EMBL/GenBank/DDBJ whole genome shotgun (WGS) entry which is preliminary data.</text>
</comment>
<name>A0A444J3H8_9BACT</name>
<dbReference type="PANTHER" id="PTHR38075:SF1">
    <property type="entry name" value="DUF4139 DOMAIN-CONTAINING PROTEIN"/>
    <property type="match status" value="1"/>
</dbReference>
<evidence type="ECO:0000256" key="1">
    <source>
        <dbReference type="SAM" id="SignalP"/>
    </source>
</evidence>
<accession>A0A444J3H8</accession>
<evidence type="ECO:0000313" key="4">
    <source>
        <dbReference type="Proteomes" id="UP000287853"/>
    </source>
</evidence>
<evidence type="ECO:0000313" key="3">
    <source>
        <dbReference type="EMBL" id="RWX47440.1"/>
    </source>
</evidence>
<dbReference type="PANTHER" id="PTHR38075">
    <property type="entry name" value="DUF4139 DOMAIN-CONTAINING PROTEIN"/>
    <property type="match status" value="1"/>
</dbReference>
<proteinExistence type="predicted"/>
<dbReference type="Proteomes" id="UP000287853">
    <property type="component" value="Unassembled WGS sequence"/>
</dbReference>
<gene>
    <name evidence="3" type="ORF">H206_01532</name>
</gene>
<keyword evidence="4" id="KW-1185">Reference proteome</keyword>
<feature type="signal peptide" evidence="1">
    <location>
        <begin position="1"/>
        <end position="20"/>
    </location>
</feature>
<dbReference type="AlphaFoldDB" id="A0A444J3H8"/>
<reference evidence="3 4" key="1">
    <citation type="submission" date="2017-01" db="EMBL/GenBank/DDBJ databases">
        <title>The cable genome- insights into the physiology and evolution of filamentous bacteria capable of sulfide oxidation via long distance electron transfer.</title>
        <authorList>
            <person name="Schreiber L."/>
            <person name="Bjerg J.T."/>
            <person name="Boggild A."/>
            <person name="Van De Vossenberg J."/>
            <person name="Meysman F."/>
            <person name="Nielsen L.P."/>
            <person name="Schramm A."/>
            <person name="Kjeldsen K.U."/>
        </authorList>
    </citation>
    <scope>NUCLEOTIDE SEQUENCE [LARGE SCALE GENOMIC DNA]</scope>
    <source>
        <strain evidence="3">MCF</strain>
    </source>
</reference>
<dbReference type="InterPro" id="IPR037291">
    <property type="entry name" value="DUF4139"/>
</dbReference>